<evidence type="ECO:0000256" key="5">
    <source>
        <dbReference type="ARBA" id="ARBA00022741"/>
    </source>
</evidence>
<dbReference type="HAMAP" id="MF_00542">
    <property type="entry name" value="Butyrate_kinase"/>
    <property type="match status" value="1"/>
</dbReference>
<evidence type="ECO:0000313" key="11">
    <source>
        <dbReference type="EMBL" id="MBO8432211.1"/>
    </source>
</evidence>
<evidence type="ECO:0000256" key="8">
    <source>
        <dbReference type="ARBA" id="ARBA00048596"/>
    </source>
</evidence>
<evidence type="ECO:0000313" key="12">
    <source>
        <dbReference type="Proteomes" id="UP000823612"/>
    </source>
</evidence>
<name>A0A9D9DTL2_9BACT</name>
<dbReference type="GO" id="GO:0008776">
    <property type="term" value="F:acetate kinase activity"/>
    <property type="evidence" value="ECO:0007669"/>
    <property type="project" value="TreeGrafter"/>
</dbReference>
<evidence type="ECO:0000256" key="7">
    <source>
        <dbReference type="ARBA" id="ARBA00022840"/>
    </source>
</evidence>
<dbReference type="GO" id="GO:0047761">
    <property type="term" value="F:butyrate kinase activity"/>
    <property type="evidence" value="ECO:0007669"/>
    <property type="project" value="UniProtKB-UniRule"/>
</dbReference>
<dbReference type="CDD" id="cd24011">
    <property type="entry name" value="ASKHA_NBD_BK"/>
    <property type="match status" value="1"/>
</dbReference>
<protein>
    <recommendedName>
        <fullName evidence="9">Probable butyrate kinase</fullName>
        <shortName evidence="9">BK</shortName>
        <ecNumber evidence="9">2.7.2.7</ecNumber>
    </recommendedName>
    <alternativeName>
        <fullName evidence="9">Branched-chain carboxylic acid kinase</fullName>
    </alternativeName>
</protein>
<organism evidence="11 12">
    <name type="scientific">Candidatus Pullibacteroides excrementavium</name>
    <dbReference type="NCBI Taxonomy" id="2840905"/>
    <lineage>
        <taxon>Bacteria</taxon>
        <taxon>Pseudomonadati</taxon>
        <taxon>Bacteroidota</taxon>
        <taxon>Bacteroidia</taxon>
        <taxon>Bacteroidales</taxon>
        <taxon>Candidatus Pullibacteroides</taxon>
    </lineage>
</organism>
<dbReference type="PROSITE" id="PS01076">
    <property type="entry name" value="ACETATE_KINASE_2"/>
    <property type="match status" value="1"/>
</dbReference>
<dbReference type="InterPro" id="IPR023865">
    <property type="entry name" value="Aliphatic_acid_kinase_CS"/>
</dbReference>
<reference evidence="11" key="2">
    <citation type="journal article" date="2021" name="PeerJ">
        <title>Extensive microbial diversity within the chicken gut microbiome revealed by metagenomics and culture.</title>
        <authorList>
            <person name="Gilroy R."/>
            <person name="Ravi A."/>
            <person name="Getino M."/>
            <person name="Pursley I."/>
            <person name="Horton D.L."/>
            <person name="Alikhan N.F."/>
            <person name="Baker D."/>
            <person name="Gharbi K."/>
            <person name="Hall N."/>
            <person name="Watson M."/>
            <person name="Adriaenssens E.M."/>
            <person name="Foster-Nyarko E."/>
            <person name="Jarju S."/>
            <person name="Secka A."/>
            <person name="Antonio M."/>
            <person name="Oren A."/>
            <person name="Chaudhuri R.R."/>
            <person name="La Ragione R."/>
            <person name="Hildebrand F."/>
            <person name="Pallen M.J."/>
        </authorList>
    </citation>
    <scope>NUCLEOTIDE SEQUENCE</scope>
    <source>
        <strain evidence="11">2889</strain>
    </source>
</reference>
<dbReference type="GO" id="GO:0006083">
    <property type="term" value="P:acetate metabolic process"/>
    <property type="evidence" value="ECO:0007669"/>
    <property type="project" value="TreeGrafter"/>
</dbReference>
<evidence type="ECO:0000256" key="10">
    <source>
        <dbReference type="RuleBase" id="RU003835"/>
    </source>
</evidence>
<dbReference type="SUPFAM" id="SSF53067">
    <property type="entry name" value="Actin-like ATPase domain"/>
    <property type="match status" value="2"/>
</dbReference>
<dbReference type="InterPro" id="IPR000890">
    <property type="entry name" value="Aliphatic_acid_kin_short-chain"/>
</dbReference>
<dbReference type="AlphaFoldDB" id="A0A9D9DTL2"/>
<keyword evidence="4 9" id="KW-0808">Transferase</keyword>
<comment type="catalytic activity">
    <reaction evidence="8 9">
        <text>butanoate + ATP = butanoyl phosphate + ADP</text>
        <dbReference type="Rhea" id="RHEA:13585"/>
        <dbReference type="ChEBI" id="CHEBI:17968"/>
        <dbReference type="ChEBI" id="CHEBI:30616"/>
        <dbReference type="ChEBI" id="CHEBI:58079"/>
        <dbReference type="ChEBI" id="CHEBI:456216"/>
        <dbReference type="EC" id="2.7.2.7"/>
    </reaction>
</comment>
<dbReference type="Gene3D" id="3.30.420.40">
    <property type="match status" value="2"/>
</dbReference>
<comment type="caution">
    <text evidence="11">The sequence shown here is derived from an EMBL/GenBank/DDBJ whole genome shotgun (WGS) entry which is preliminary data.</text>
</comment>
<dbReference type="NCBIfam" id="NF002834">
    <property type="entry name" value="PRK03011.1-5"/>
    <property type="match status" value="1"/>
</dbReference>
<comment type="similarity">
    <text evidence="2 9 10">Belongs to the acetokinase family.</text>
</comment>
<comment type="subcellular location">
    <subcellularLocation>
        <location evidence="1 9">Cytoplasm</location>
    </subcellularLocation>
</comment>
<evidence type="ECO:0000256" key="4">
    <source>
        <dbReference type="ARBA" id="ARBA00022679"/>
    </source>
</evidence>
<dbReference type="PIRSF" id="PIRSF036458">
    <property type="entry name" value="Butyrate_kin"/>
    <property type="match status" value="1"/>
</dbReference>
<reference evidence="11" key="1">
    <citation type="submission" date="2020-10" db="EMBL/GenBank/DDBJ databases">
        <authorList>
            <person name="Gilroy R."/>
        </authorList>
    </citation>
    <scope>NUCLEOTIDE SEQUENCE</scope>
    <source>
        <strain evidence="11">2889</strain>
    </source>
</reference>
<evidence type="ECO:0000256" key="6">
    <source>
        <dbReference type="ARBA" id="ARBA00022777"/>
    </source>
</evidence>
<keyword evidence="7 9" id="KW-0067">ATP-binding</keyword>
<dbReference type="PROSITE" id="PS01075">
    <property type="entry name" value="ACETATE_KINASE_1"/>
    <property type="match status" value="1"/>
</dbReference>
<keyword evidence="6 9" id="KW-0418">Kinase</keyword>
<accession>A0A9D9DTL2</accession>
<dbReference type="EC" id="2.7.2.7" evidence="9"/>
<dbReference type="NCBIfam" id="TIGR02707">
    <property type="entry name" value="butyr_kinase"/>
    <property type="match status" value="1"/>
</dbReference>
<evidence type="ECO:0000256" key="2">
    <source>
        <dbReference type="ARBA" id="ARBA00008748"/>
    </source>
</evidence>
<dbReference type="Pfam" id="PF00871">
    <property type="entry name" value="Acetate_kinase"/>
    <property type="match status" value="1"/>
</dbReference>
<dbReference type="PANTHER" id="PTHR21060">
    <property type="entry name" value="ACETATE KINASE"/>
    <property type="match status" value="1"/>
</dbReference>
<gene>
    <name evidence="9 11" type="primary">buk</name>
    <name evidence="11" type="ORF">IAB08_02805</name>
</gene>
<dbReference type="InterPro" id="IPR011245">
    <property type="entry name" value="Butyrate_kin"/>
</dbReference>
<keyword evidence="5 9" id="KW-0547">Nucleotide-binding</keyword>
<proteinExistence type="inferred from homology"/>
<sequence>MSSVKVLTVNPGSTSTKIAVFVDEQNIFQKNIKHSVEELAPFAKIADQFEFRRDMILGVLRDEAKMDIKDFDYIVGRGGLIKPVASGIYEVNDALKHDLQIGVQGEHASNLGGLIASDLARLNGHAKAYIADPVVVDELDDVARITGHPAFERVSIFHALNQKAIARTYAKEHGKKYEELNLIVVHLGGGISVGAHRQGRIVDVDNCLDGNGPFSPERSGSLPSGALVDACFSGKYTKAQLKKMVCGQGGYVAYLGTNDAYEVELRVKAGDKKAALIEQAMIYQVSKEVGAQATVLKGKVDAILITGGIARGKAFVEDIKERVSFIAPVFVYPGEDEMKALAMNAYMLHNGEIEAKVYA</sequence>
<evidence type="ECO:0000256" key="3">
    <source>
        <dbReference type="ARBA" id="ARBA00022490"/>
    </source>
</evidence>
<dbReference type="GO" id="GO:0005524">
    <property type="term" value="F:ATP binding"/>
    <property type="evidence" value="ECO:0007669"/>
    <property type="project" value="UniProtKB-KW"/>
</dbReference>
<dbReference type="GO" id="GO:0005737">
    <property type="term" value="C:cytoplasm"/>
    <property type="evidence" value="ECO:0007669"/>
    <property type="project" value="UniProtKB-SubCell"/>
</dbReference>
<dbReference type="PANTHER" id="PTHR21060:SF3">
    <property type="entry name" value="BUTYRATE KINASE 2-RELATED"/>
    <property type="match status" value="1"/>
</dbReference>
<evidence type="ECO:0000256" key="1">
    <source>
        <dbReference type="ARBA" id="ARBA00004496"/>
    </source>
</evidence>
<dbReference type="EMBL" id="JADIMZ010000035">
    <property type="protein sequence ID" value="MBO8432211.1"/>
    <property type="molecule type" value="Genomic_DNA"/>
</dbReference>
<dbReference type="InterPro" id="IPR043129">
    <property type="entry name" value="ATPase_NBD"/>
</dbReference>
<dbReference type="Proteomes" id="UP000823612">
    <property type="component" value="Unassembled WGS sequence"/>
</dbReference>
<keyword evidence="3 9" id="KW-0963">Cytoplasm</keyword>
<evidence type="ECO:0000256" key="9">
    <source>
        <dbReference type="HAMAP-Rule" id="MF_00542"/>
    </source>
</evidence>
<dbReference type="PRINTS" id="PR00471">
    <property type="entry name" value="ACETATEKNASE"/>
</dbReference>